<name>A0A6J5RMJ2_9CAUD</name>
<sequence length="64" mass="7475">MIVEGVSYQISWRKFRRGTSIFIPCLDGTKAKEEVMVVLKRLRIEVALRVSIEDGIRGLRIWRV</sequence>
<accession>A0A6J5RMJ2</accession>
<proteinExistence type="predicted"/>
<protein>
    <submittedName>
        <fullName evidence="1">Uncharacterized protein</fullName>
    </submittedName>
</protein>
<reference evidence="1" key="1">
    <citation type="submission" date="2020-05" db="EMBL/GenBank/DDBJ databases">
        <authorList>
            <person name="Chiriac C."/>
            <person name="Salcher M."/>
            <person name="Ghai R."/>
            <person name="Kavagutti S V."/>
        </authorList>
    </citation>
    <scope>NUCLEOTIDE SEQUENCE</scope>
</reference>
<gene>
    <name evidence="1" type="ORF">UFOVP1295_15</name>
</gene>
<dbReference type="EMBL" id="LR797242">
    <property type="protein sequence ID" value="CAB4195477.1"/>
    <property type="molecule type" value="Genomic_DNA"/>
</dbReference>
<organism evidence="1">
    <name type="scientific">uncultured Caudovirales phage</name>
    <dbReference type="NCBI Taxonomy" id="2100421"/>
    <lineage>
        <taxon>Viruses</taxon>
        <taxon>Duplodnaviria</taxon>
        <taxon>Heunggongvirae</taxon>
        <taxon>Uroviricota</taxon>
        <taxon>Caudoviricetes</taxon>
        <taxon>Peduoviridae</taxon>
        <taxon>Maltschvirus</taxon>
        <taxon>Maltschvirus maltsch</taxon>
    </lineage>
</organism>
<evidence type="ECO:0000313" key="1">
    <source>
        <dbReference type="EMBL" id="CAB4195477.1"/>
    </source>
</evidence>